<evidence type="ECO:0000256" key="4">
    <source>
        <dbReference type="ARBA" id="ARBA00022741"/>
    </source>
</evidence>
<dbReference type="Gene3D" id="1.10.10.10">
    <property type="entry name" value="Winged helix-like DNA-binding domain superfamily/Winged helix DNA-binding domain"/>
    <property type="match status" value="1"/>
</dbReference>
<dbReference type="PANTHER" id="PTHR15140">
    <property type="entry name" value="TUBULIN-SPECIFIC CHAPERONE E"/>
    <property type="match status" value="1"/>
</dbReference>
<dbReference type="Proteomes" id="UP000824120">
    <property type="component" value="Chromosome 4"/>
</dbReference>
<dbReference type="Gene3D" id="3.80.10.10">
    <property type="entry name" value="Ribonuclease Inhibitor"/>
    <property type="match status" value="1"/>
</dbReference>
<protein>
    <submittedName>
        <fullName evidence="9">Uncharacterized protein</fullName>
    </submittedName>
</protein>
<feature type="domain" description="Disease resistance R13L4/SHOC-2-like LRR" evidence="8">
    <location>
        <begin position="157"/>
        <end position="345"/>
    </location>
</feature>
<evidence type="ECO:0000313" key="9">
    <source>
        <dbReference type="EMBL" id="KAG5608209.1"/>
    </source>
</evidence>
<organism evidence="9 10">
    <name type="scientific">Solanum commersonii</name>
    <name type="common">Commerson's wild potato</name>
    <name type="synonym">Commerson's nightshade</name>
    <dbReference type="NCBI Taxonomy" id="4109"/>
    <lineage>
        <taxon>Eukaryota</taxon>
        <taxon>Viridiplantae</taxon>
        <taxon>Streptophyta</taxon>
        <taxon>Embryophyta</taxon>
        <taxon>Tracheophyta</taxon>
        <taxon>Spermatophyta</taxon>
        <taxon>Magnoliopsida</taxon>
        <taxon>eudicotyledons</taxon>
        <taxon>Gunneridae</taxon>
        <taxon>Pentapetalae</taxon>
        <taxon>asterids</taxon>
        <taxon>lamiids</taxon>
        <taxon>Solanales</taxon>
        <taxon>Solanaceae</taxon>
        <taxon>Solanoideae</taxon>
        <taxon>Solaneae</taxon>
        <taxon>Solanum</taxon>
    </lineage>
</organism>
<evidence type="ECO:0000256" key="3">
    <source>
        <dbReference type="ARBA" id="ARBA00022737"/>
    </source>
</evidence>
<dbReference type="InterPro" id="IPR036388">
    <property type="entry name" value="WH-like_DNA-bd_sf"/>
</dbReference>
<dbReference type="SUPFAM" id="SSF52058">
    <property type="entry name" value="L domain-like"/>
    <property type="match status" value="1"/>
</dbReference>
<evidence type="ECO:0000313" key="10">
    <source>
        <dbReference type="Proteomes" id="UP000824120"/>
    </source>
</evidence>
<keyword evidence="5" id="KW-0611">Plant defense</keyword>
<sequence>MGDFPEDFQVETWRLIQLWIAEGFIRTSSGSHESLEEVAKNYLVDLISRNLIMARKKRFNGEVKVCGIHDLLCEFCLIEAEMTKFMHVVRTPFSPAQKPNFRRFSIQTYIEDASMLLPPVARSMYCFTYLDLPFVPRIKLLPRLPIYCHDPIIQGFFSCFNHLRVLAIFLPLFSSFPLVITKLFHLRYLQVRFFGNIPESISELLNLQTLISEGHYSYRTLPRKIWMLKNLKYIRLKVASYLPSPRTDKNLVTGMPNLEEFFGLCYSSCTNEVFSSIPNLKRLTIHAPSRLDNVPYRLLDMSSLTKLETFKLYWEELKLKCCRARDDVWRLSDKDIQKLEVVGWEASSDNFPNLKRLVLKKCKDLQEIPTDFVEICTLESIELHDCSTTSEESARNIEQEQEDMGNNILKVIEAYLEGSSNAIFRIQNLGMDEAKLKSIVKEHFHALNFFQQIVEFVIYAFIQPYIFT</sequence>
<dbReference type="OrthoDB" id="912582at2759"/>
<evidence type="ECO:0000259" key="7">
    <source>
        <dbReference type="Pfam" id="PF23559"/>
    </source>
</evidence>
<comment type="similarity">
    <text evidence="1">Belongs to the disease resistance NB-LRR family.</text>
</comment>
<accession>A0A9J5Z5R8</accession>
<comment type="caution">
    <text evidence="9">The sequence shown here is derived from an EMBL/GenBank/DDBJ whole genome shotgun (WGS) entry which is preliminary data.</text>
</comment>
<dbReference type="GO" id="GO:0006952">
    <property type="term" value="P:defense response"/>
    <property type="evidence" value="ECO:0007669"/>
    <property type="project" value="UniProtKB-KW"/>
</dbReference>
<dbReference type="InterPro" id="IPR058922">
    <property type="entry name" value="WHD_DRP"/>
</dbReference>
<keyword evidence="3" id="KW-0677">Repeat</keyword>
<keyword evidence="4" id="KW-0547">Nucleotide-binding</keyword>
<dbReference type="InterPro" id="IPR055414">
    <property type="entry name" value="LRR_R13L4/SHOC2-like"/>
</dbReference>
<proteinExistence type="inferred from homology"/>
<evidence type="ECO:0000256" key="2">
    <source>
        <dbReference type="ARBA" id="ARBA00022614"/>
    </source>
</evidence>
<feature type="domain" description="Disease resistance protein winged helix" evidence="7">
    <location>
        <begin position="4"/>
        <end position="75"/>
    </location>
</feature>
<evidence type="ECO:0000256" key="1">
    <source>
        <dbReference type="ARBA" id="ARBA00008894"/>
    </source>
</evidence>
<evidence type="ECO:0000256" key="6">
    <source>
        <dbReference type="ARBA" id="ARBA00022840"/>
    </source>
</evidence>
<dbReference type="GO" id="GO:0005524">
    <property type="term" value="F:ATP binding"/>
    <property type="evidence" value="ECO:0007669"/>
    <property type="project" value="UniProtKB-KW"/>
</dbReference>
<keyword evidence="6" id="KW-0067">ATP-binding</keyword>
<gene>
    <name evidence="9" type="ORF">H5410_019490</name>
</gene>
<dbReference type="Pfam" id="PF23559">
    <property type="entry name" value="WHD_DRP"/>
    <property type="match status" value="1"/>
</dbReference>
<dbReference type="FunFam" id="1.10.10.10:FF:000322">
    <property type="entry name" value="Probable disease resistance protein At1g63360"/>
    <property type="match status" value="1"/>
</dbReference>
<dbReference type="AlphaFoldDB" id="A0A9J5Z5R8"/>
<dbReference type="PANTHER" id="PTHR15140:SF46">
    <property type="entry name" value="NRC1"/>
    <property type="match status" value="1"/>
</dbReference>
<evidence type="ECO:0000256" key="5">
    <source>
        <dbReference type="ARBA" id="ARBA00022821"/>
    </source>
</evidence>
<evidence type="ECO:0000259" key="8">
    <source>
        <dbReference type="Pfam" id="PF23598"/>
    </source>
</evidence>
<name>A0A9J5Z5R8_SOLCO</name>
<dbReference type="EMBL" id="JACXVP010000004">
    <property type="protein sequence ID" value="KAG5608209.1"/>
    <property type="molecule type" value="Genomic_DNA"/>
</dbReference>
<keyword evidence="10" id="KW-1185">Reference proteome</keyword>
<reference evidence="9 10" key="1">
    <citation type="submission" date="2020-09" db="EMBL/GenBank/DDBJ databases">
        <title>De no assembly of potato wild relative species, Solanum commersonii.</title>
        <authorList>
            <person name="Cho K."/>
        </authorList>
    </citation>
    <scope>NUCLEOTIDE SEQUENCE [LARGE SCALE GENOMIC DNA]</scope>
    <source>
        <strain evidence="9">LZ3.2</strain>
        <tissue evidence="9">Leaf</tissue>
    </source>
</reference>
<dbReference type="InterPro" id="IPR032675">
    <property type="entry name" value="LRR_dom_sf"/>
</dbReference>
<keyword evidence="2" id="KW-0433">Leucine-rich repeat</keyword>
<dbReference type="Pfam" id="PF23598">
    <property type="entry name" value="LRR_14"/>
    <property type="match status" value="1"/>
</dbReference>